<keyword evidence="3" id="KW-1185">Reference proteome</keyword>
<protein>
    <submittedName>
        <fullName evidence="2">Uncharacterized protein</fullName>
    </submittedName>
</protein>
<dbReference type="Proteomes" id="UP000184330">
    <property type="component" value="Unassembled WGS sequence"/>
</dbReference>
<sequence>MSPVNSNNPPEQFGQLDPAFQAAVLWCETGQSYQDYFFDEEYEALVDESDLHYPPEIVARDQSFRTMYMLRLLYIYITGPRRDEPHHLPWLNILANIRTRAVAITYPSGEPGAGFLWRGFSFDEEPVQDTRVDTQDTHDEEVPTEHDVDEASYASGVLASSASSSSTFPASAHSTFSRATISRRSVNRRSTSSQASRLSHVQAPGGSGTIGHNEDGSKEPSVTEEDAREKDDTKDSDDEEDNAYSPSFMTRLTATTKAGPQPAFSSASTTVGPQLSSTPAPNRRWWLPRCEECKRKGKACSRVDGNGPCIQCRNSRTKNGVQCKCVPEKEKIVPDGTLPFYGRDKSGEPKRKKKPAKKPEKKSDEKPGKKRK</sequence>
<feature type="compositionally biased region" description="Basic and acidic residues" evidence="1">
    <location>
        <begin position="128"/>
        <end position="146"/>
    </location>
</feature>
<feature type="compositionally biased region" description="Polar residues" evidence="1">
    <location>
        <begin position="244"/>
        <end position="280"/>
    </location>
</feature>
<proteinExistence type="predicted"/>
<dbReference type="AlphaFoldDB" id="A0A1L7WMM7"/>
<name>A0A1L7WMM7_9HELO</name>
<reference evidence="2 3" key="1">
    <citation type="submission" date="2016-03" db="EMBL/GenBank/DDBJ databases">
        <authorList>
            <person name="Ploux O."/>
        </authorList>
    </citation>
    <scope>NUCLEOTIDE SEQUENCE [LARGE SCALE GENOMIC DNA]</scope>
    <source>
        <strain evidence="2 3">UAMH 11012</strain>
    </source>
</reference>
<dbReference type="OrthoDB" id="10540529at2759"/>
<evidence type="ECO:0000313" key="3">
    <source>
        <dbReference type="Proteomes" id="UP000184330"/>
    </source>
</evidence>
<gene>
    <name evidence="2" type="ORF">PAC_03903</name>
</gene>
<feature type="region of interest" description="Disordered" evidence="1">
    <location>
        <begin position="334"/>
        <end position="372"/>
    </location>
</feature>
<feature type="region of interest" description="Disordered" evidence="1">
    <location>
        <begin position="127"/>
        <end position="282"/>
    </location>
</feature>
<feature type="compositionally biased region" description="Basic and acidic residues" evidence="1">
    <location>
        <begin position="357"/>
        <end position="372"/>
    </location>
</feature>
<feature type="compositionally biased region" description="Low complexity" evidence="1">
    <location>
        <begin position="182"/>
        <end position="193"/>
    </location>
</feature>
<evidence type="ECO:0000256" key="1">
    <source>
        <dbReference type="SAM" id="MobiDB-lite"/>
    </source>
</evidence>
<organism evidence="2 3">
    <name type="scientific">Phialocephala subalpina</name>
    <dbReference type="NCBI Taxonomy" id="576137"/>
    <lineage>
        <taxon>Eukaryota</taxon>
        <taxon>Fungi</taxon>
        <taxon>Dikarya</taxon>
        <taxon>Ascomycota</taxon>
        <taxon>Pezizomycotina</taxon>
        <taxon>Leotiomycetes</taxon>
        <taxon>Helotiales</taxon>
        <taxon>Mollisiaceae</taxon>
        <taxon>Phialocephala</taxon>
        <taxon>Phialocephala fortinii species complex</taxon>
    </lineage>
</organism>
<evidence type="ECO:0000313" key="2">
    <source>
        <dbReference type="EMBL" id="CZR54020.1"/>
    </source>
</evidence>
<dbReference type="EMBL" id="FJOG01000004">
    <property type="protein sequence ID" value="CZR54020.1"/>
    <property type="molecule type" value="Genomic_DNA"/>
</dbReference>
<feature type="compositionally biased region" description="Low complexity" evidence="1">
    <location>
        <begin position="151"/>
        <end position="174"/>
    </location>
</feature>
<accession>A0A1L7WMM7</accession>